<comment type="caution">
    <text evidence="1">The sequence shown here is derived from an EMBL/GenBank/DDBJ whole genome shotgun (WGS) entry which is preliminary data.</text>
</comment>
<gene>
    <name evidence="1" type="ORF">QOZ93_002221</name>
</gene>
<protein>
    <submittedName>
        <fullName evidence="1">Uncharacterized protein</fullName>
    </submittedName>
</protein>
<name>A0ABU0JWD4_HATLI</name>
<dbReference type="EMBL" id="JAUSWN010000020">
    <property type="protein sequence ID" value="MDQ0480473.1"/>
    <property type="molecule type" value="Genomic_DNA"/>
</dbReference>
<reference evidence="1 2" key="1">
    <citation type="submission" date="2023-07" db="EMBL/GenBank/DDBJ databases">
        <title>Genomic Encyclopedia of Type Strains, Phase IV (KMG-IV): sequencing the most valuable type-strain genomes for metagenomic binning, comparative biology and taxonomic classification.</title>
        <authorList>
            <person name="Goeker M."/>
        </authorList>
    </citation>
    <scope>NUCLEOTIDE SEQUENCE [LARGE SCALE GENOMIC DNA]</scope>
    <source>
        <strain evidence="1 2">DSM 1400</strain>
    </source>
</reference>
<proteinExistence type="predicted"/>
<evidence type="ECO:0000313" key="1">
    <source>
        <dbReference type="EMBL" id="MDQ0480473.1"/>
    </source>
</evidence>
<evidence type="ECO:0000313" key="2">
    <source>
        <dbReference type="Proteomes" id="UP001224418"/>
    </source>
</evidence>
<keyword evidence="2" id="KW-1185">Reference proteome</keyword>
<organism evidence="1 2">
    <name type="scientific">Hathewaya limosa</name>
    <name type="common">Clostridium limosum</name>
    <dbReference type="NCBI Taxonomy" id="1536"/>
    <lineage>
        <taxon>Bacteria</taxon>
        <taxon>Bacillati</taxon>
        <taxon>Bacillota</taxon>
        <taxon>Clostridia</taxon>
        <taxon>Eubacteriales</taxon>
        <taxon>Clostridiaceae</taxon>
        <taxon>Hathewaya</taxon>
    </lineage>
</organism>
<accession>A0ABU0JWD4</accession>
<dbReference type="Proteomes" id="UP001224418">
    <property type="component" value="Unassembled WGS sequence"/>
</dbReference>
<sequence>MTNIEVVKIQMGKRGYLSSTVYRDAMINMRFESFTIEDTNFFIDYYKTVKDIFSRNQILQTFVLQCQKYDLKEFFLIAFKKERYLEMRLTAIRGYATYVSEKEVIPLMKKFVDILVKIPSHTPYNYQEYEMLRSKFGLPYLVEKYKYDCFKEALEQLEKQYNDMPDECKGFFTLDENGIYVSLMTGEEIDKNIDILFKKNENSLYNKNGV</sequence>
<dbReference type="RefSeq" id="WP_307356469.1">
    <property type="nucleotide sequence ID" value="NZ_BAAACJ010000035.1"/>
</dbReference>
<dbReference type="PROSITE" id="PS50096">
    <property type="entry name" value="IQ"/>
    <property type="match status" value="1"/>
</dbReference>